<dbReference type="AlphaFoldDB" id="A0A915YSQ5"/>
<evidence type="ECO:0000313" key="3">
    <source>
        <dbReference type="Proteomes" id="UP000684084"/>
    </source>
</evidence>
<feature type="transmembrane region" description="Helical" evidence="1">
    <location>
        <begin position="6"/>
        <end position="26"/>
    </location>
</feature>
<keyword evidence="1" id="KW-0812">Transmembrane</keyword>
<evidence type="ECO:0000313" key="2">
    <source>
        <dbReference type="EMBL" id="CAB5322299.1"/>
    </source>
</evidence>
<protein>
    <submittedName>
        <fullName evidence="2">Uncharacterized protein</fullName>
    </submittedName>
</protein>
<evidence type="ECO:0000256" key="1">
    <source>
        <dbReference type="SAM" id="Phobius"/>
    </source>
</evidence>
<dbReference type="OrthoDB" id="10320043at2759"/>
<sequence length="128" mass="15305">MLEEFLLTTIYIYTLLLKTPFVHVSIPRFFSLRPFRSFYFGKVSVFFVVKAELNANFVSEGVSSFFSLWQSVGFFRYESQNLTPFLFLNKVLLPFHFGKVLDFFAYWYLLRSFYWQFGFFVVEALAKL</sequence>
<gene>
    <name evidence="2" type="ORF">CHRIB12_LOCUS2300</name>
</gene>
<comment type="caution">
    <text evidence="2">The sequence shown here is derived from an EMBL/GenBank/DDBJ whole genome shotgun (WGS) entry which is preliminary data.</text>
</comment>
<proteinExistence type="predicted"/>
<keyword evidence="1" id="KW-0472">Membrane</keyword>
<name>A0A915YSQ5_9GLOM</name>
<keyword evidence="1" id="KW-1133">Transmembrane helix</keyword>
<dbReference type="EMBL" id="CAGKOT010000003">
    <property type="protein sequence ID" value="CAB5322299.1"/>
    <property type="molecule type" value="Genomic_DNA"/>
</dbReference>
<accession>A0A915YSQ5</accession>
<reference evidence="2" key="1">
    <citation type="submission" date="2020-05" db="EMBL/GenBank/DDBJ databases">
        <authorList>
            <person name="Rincon C."/>
            <person name="Sanders R I."/>
            <person name="Robbins C."/>
            <person name="Chaturvedi A."/>
        </authorList>
    </citation>
    <scope>NUCLEOTIDE SEQUENCE</scope>
    <source>
        <strain evidence="2">CHB12</strain>
    </source>
</reference>
<organism evidence="2 3">
    <name type="scientific">Rhizophagus irregularis</name>
    <dbReference type="NCBI Taxonomy" id="588596"/>
    <lineage>
        <taxon>Eukaryota</taxon>
        <taxon>Fungi</taxon>
        <taxon>Fungi incertae sedis</taxon>
        <taxon>Mucoromycota</taxon>
        <taxon>Glomeromycotina</taxon>
        <taxon>Glomeromycetes</taxon>
        <taxon>Glomerales</taxon>
        <taxon>Glomeraceae</taxon>
        <taxon>Rhizophagus</taxon>
    </lineage>
</organism>
<dbReference type="Proteomes" id="UP000684084">
    <property type="component" value="Unassembled WGS sequence"/>
</dbReference>